<name>A0AAW2T5M7_SESRA</name>
<reference evidence="1" key="1">
    <citation type="submission" date="2020-06" db="EMBL/GenBank/DDBJ databases">
        <authorList>
            <person name="Li T."/>
            <person name="Hu X."/>
            <person name="Zhang T."/>
            <person name="Song X."/>
            <person name="Zhang H."/>
            <person name="Dai N."/>
            <person name="Sheng W."/>
            <person name="Hou X."/>
            <person name="Wei L."/>
        </authorList>
    </citation>
    <scope>NUCLEOTIDE SEQUENCE</scope>
    <source>
        <strain evidence="1">G02</strain>
        <tissue evidence="1">Leaf</tissue>
    </source>
</reference>
<dbReference type="AlphaFoldDB" id="A0AAW2T5M7"/>
<evidence type="ECO:0000313" key="1">
    <source>
        <dbReference type="EMBL" id="KAL0399878.1"/>
    </source>
</evidence>
<gene>
    <name evidence="1" type="ORF">Sradi_2331100</name>
</gene>
<accession>A0AAW2T5M7</accession>
<organism evidence="1">
    <name type="scientific">Sesamum radiatum</name>
    <name type="common">Black benniseed</name>
    <dbReference type="NCBI Taxonomy" id="300843"/>
    <lineage>
        <taxon>Eukaryota</taxon>
        <taxon>Viridiplantae</taxon>
        <taxon>Streptophyta</taxon>
        <taxon>Embryophyta</taxon>
        <taxon>Tracheophyta</taxon>
        <taxon>Spermatophyta</taxon>
        <taxon>Magnoliopsida</taxon>
        <taxon>eudicotyledons</taxon>
        <taxon>Gunneridae</taxon>
        <taxon>Pentapetalae</taxon>
        <taxon>asterids</taxon>
        <taxon>lamiids</taxon>
        <taxon>Lamiales</taxon>
        <taxon>Pedaliaceae</taxon>
        <taxon>Sesamum</taxon>
    </lineage>
</organism>
<dbReference type="EMBL" id="JACGWJ010000009">
    <property type="protein sequence ID" value="KAL0399878.1"/>
    <property type="molecule type" value="Genomic_DNA"/>
</dbReference>
<comment type="caution">
    <text evidence="1">The sequence shown here is derived from an EMBL/GenBank/DDBJ whole genome shotgun (WGS) entry which is preliminary data.</text>
</comment>
<protein>
    <submittedName>
        <fullName evidence="1">Uncharacterized protein</fullName>
    </submittedName>
</protein>
<reference evidence="1" key="2">
    <citation type="journal article" date="2024" name="Plant">
        <title>Genomic evolution and insights into agronomic trait innovations of Sesamum species.</title>
        <authorList>
            <person name="Miao H."/>
            <person name="Wang L."/>
            <person name="Qu L."/>
            <person name="Liu H."/>
            <person name="Sun Y."/>
            <person name="Le M."/>
            <person name="Wang Q."/>
            <person name="Wei S."/>
            <person name="Zheng Y."/>
            <person name="Lin W."/>
            <person name="Duan Y."/>
            <person name="Cao H."/>
            <person name="Xiong S."/>
            <person name="Wang X."/>
            <person name="Wei L."/>
            <person name="Li C."/>
            <person name="Ma Q."/>
            <person name="Ju M."/>
            <person name="Zhao R."/>
            <person name="Li G."/>
            <person name="Mu C."/>
            <person name="Tian Q."/>
            <person name="Mei H."/>
            <person name="Zhang T."/>
            <person name="Gao T."/>
            <person name="Zhang H."/>
        </authorList>
    </citation>
    <scope>NUCLEOTIDE SEQUENCE</scope>
    <source>
        <strain evidence="1">G02</strain>
    </source>
</reference>
<sequence length="159" mass="18449">MGFRGLEEFNLALLAKQGWIILSRPEALLSRILKARYFRIGTFWEANVGRRPSLTWRSILRGRPLLEEGNQWVEGLGDEEGRWRWRLHRRGWFTVRSAYKHARTMRARKLASSSGSNSNGQSKIWALSYIPCRCLSGWTQGTEEWIQQVVEEVSAVKIS</sequence>
<proteinExistence type="predicted"/>